<comment type="similarity">
    <text evidence="1">Belongs to the type-I restriction system S methylase family.</text>
</comment>
<dbReference type="CDD" id="cd17282">
    <property type="entry name" value="RMtype1_S_Eco16444ORF1681_TRD1-CR1_like"/>
    <property type="match status" value="1"/>
</dbReference>
<evidence type="ECO:0000256" key="2">
    <source>
        <dbReference type="ARBA" id="ARBA00022747"/>
    </source>
</evidence>
<keyword evidence="4" id="KW-0175">Coiled coil</keyword>
<dbReference type="InterPro" id="IPR052021">
    <property type="entry name" value="Type-I_RS_S_subunit"/>
</dbReference>
<dbReference type="InterPro" id="IPR000055">
    <property type="entry name" value="Restrct_endonuc_typeI_TRD"/>
</dbReference>
<keyword evidence="2" id="KW-0680">Restriction system</keyword>
<dbReference type="GO" id="GO:0009307">
    <property type="term" value="P:DNA restriction-modification system"/>
    <property type="evidence" value="ECO:0007669"/>
    <property type="project" value="UniProtKB-KW"/>
</dbReference>
<organism evidence="6 7">
    <name type="scientific">Nitrosospira multiformis</name>
    <dbReference type="NCBI Taxonomy" id="1231"/>
    <lineage>
        <taxon>Bacteria</taxon>
        <taxon>Pseudomonadati</taxon>
        <taxon>Pseudomonadota</taxon>
        <taxon>Betaproteobacteria</taxon>
        <taxon>Nitrosomonadales</taxon>
        <taxon>Nitrosomonadaceae</taxon>
        <taxon>Nitrosospira</taxon>
    </lineage>
</organism>
<evidence type="ECO:0000256" key="1">
    <source>
        <dbReference type="ARBA" id="ARBA00010923"/>
    </source>
</evidence>
<accession>A0A1I7HAH9</accession>
<dbReference type="InterPro" id="IPR044946">
    <property type="entry name" value="Restrct_endonuc_typeI_TRD_sf"/>
</dbReference>
<dbReference type="GO" id="GO:0003677">
    <property type="term" value="F:DNA binding"/>
    <property type="evidence" value="ECO:0007669"/>
    <property type="project" value="UniProtKB-KW"/>
</dbReference>
<evidence type="ECO:0000256" key="4">
    <source>
        <dbReference type="SAM" id="Coils"/>
    </source>
</evidence>
<dbReference type="SUPFAM" id="SSF116734">
    <property type="entry name" value="DNA methylase specificity domain"/>
    <property type="match status" value="2"/>
</dbReference>
<dbReference type="Gene3D" id="1.10.287.1120">
    <property type="entry name" value="Bipartite methylase S protein"/>
    <property type="match status" value="1"/>
</dbReference>
<feature type="domain" description="Type I restriction modification DNA specificity" evidence="5">
    <location>
        <begin position="215"/>
        <end position="363"/>
    </location>
</feature>
<evidence type="ECO:0000256" key="3">
    <source>
        <dbReference type="ARBA" id="ARBA00023125"/>
    </source>
</evidence>
<dbReference type="PANTHER" id="PTHR30408:SF13">
    <property type="entry name" value="TYPE I RESTRICTION ENZYME HINDI SPECIFICITY SUBUNIT"/>
    <property type="match status" value="1"/>
</dbReference>
<protein>
    <submittedName>
        <fullName evidence="6">Type I restriction enzyme, S subunit</fullName>
    </submittedName>
</protein>
<sequence>MRVAVADWKPVKLDQLGFVGRGKSRHRPRNAAFLYGGPYPFFQTGDIKAANFYLTEYSQTYSHEGLAQSKLWKPGTLCITIAANIAESAILGIEGCFPDSVVGFVADPEKADVRFIKYYIEILKLQMQSVSRGTTQDNLSVDKLLSFDFLVPPLSVQQRIASILSAYDELIENSQRRIKILESMVRALYREWFIHFRFPGYEHHPRVASSFGEIPQGWEVKPVEHFGKVITGKTPSKANADFYGDHVPFVKTPDMHGNMFILDTNERLSMHGAASQSNKTLPVGSICVSCIGTIGVVSITTEDCQSNQQINSVVLTNDASREFLFLRLQDAKRVLENLGANGATMGNVNKRKFESMEIVCPPADLLVDYHRLTQPMFSQILTLSRQIQNLRRTRDLLLPRLLSGQIEVKAT</sequence>
<feature type="domain" description="Type I restriction modification DNA specificity" evidence="5">
    <location>
        <begin position="7"/>
        <end position="180"/>
    </location>
</feature>
<dbReference type="Pfam" id="PF01420">
    <property type="entry name" value="Methylase_S"/>
    <property type="match status" value="2"/>
</dbReference>
<dbReference type="AlphaFoldDB" id="A0A1I7HAH9"/>
<gene>
    <name evidence="6" type="ORF">SAMN05216417_1082</name>
</gene>
<dbReference type="OrthoDB" id="9798929at2"/>
<dbReference type="PANTHER" id="PTHR30408">
    <property type="entry name" value="TYPE-1 RESTRICTION ENZYME ECOKI SPECIFICITY PROTEIN"/>
    <property type="match status" value="1"/>
</dbReference>
<name>A0A1I7HAH9_9PROT</name>
<feature type="coiled-coil region" evidence="4">
    <location>
        <begin position="164"/>
        <end position="191"/>
    </location>
</feature>
<evidence type="ECO:0000259" key="5">
    <source>
        <dbReference type="Pfam" id="PF01420"/>
    </source>
</evidence>
<dbReference type="CDD" id="cd17251">
    <property type="entry name" value="RMtype1_S_HinAWORF1578P-TRD2-CR2_like"/>
    <property type="match status" value="1"/>
</dbReference>
<dbReference type="Gene3D" id="3.90.220.20">
    <property type="entry name" value="DNA methylase specificity domains"/>
    <property type="match status" value="2"/>
</dbReference>
<dbReference type="Proteomes" id="UP000182649">
    <property type="component" value="Unassembled WGS sequence"/>
</dbReference>
<reference evidence="6 7" key="1">
    <citation type="submission" date="2016-10" db="EMBL/GenBank/DDBJ databases">
        <authorList>
            <person name="de Groot N.N."/>
        </authorList>
    </citation>
    <scope>NUCLEOTIDE SEQUENCE [LARGE SCALE GENOMIC DNA]</scope>
    <source>
        <strain evidence="6 7">Nl14</strain>
    </source>
</reference>
<dbReference type="EMBL" id="FPBZ01000008">
    <property type="protein sequence ID" value="SFU57731.1"/>
    <property type="molecule type" value="Genomic_DNA"/>
</dbReference>
<evidence type="ECO:0000313" key="6">
    <source>
        <dbReference type="EMBL" id="SFU57731.1"/>
    </source>
</evidence>
<keyword evidence="3" id="KW-0238">DNA-binding</keyword>
<proteinExistence type="inferred from homology"/>
<evidence type="ECO:0000313" key="7">
    <source>
        <dbReference type="Proteomes" id="UP000182649"/>
    </source>
</evidence>